<feature type="region of interest" description="Disordered" evidence="5">
    <location>
        <begin position="20"/>
        <end position="74"/>
    </location>
</feature>
<proteinExistence type="predicted"/>
<feature type="transmembrane region" description="Helical" evidence="6">
    <location>
        <begin position="86"/>
        <end position="106"/>
    </location>
</feature>
<organism evidence="8 9">
    <name type="scientific">Arachnia propionica</name>
    <dbReference type="NCBI Taxonomy" id="1750"/>
    <lineage>
        <taxon>Bacteria</taxon>
        <taxon>Bacillati</taxon>
        <taxon>Actinomycetota</taxon>
        <taxon>Actinomycetes</taxon>
        <taxon>Propionibacteriales</taxon>
        <taxon>Propionibacteriaceae</taxon>
        <taxon>Arachnia</taxon>
    </lineage>
</organism>
<dbReference type="PROSITE" id="PS50005">
    <property type="entry name" value="TPR"/>
    <property type="match status" value="2"/>
</dbReference>
<reference evidence="7" key="2">
    <citation type="submission" date="2021-03" db="EMBL/GenBank/DDBJ databases">
        <title>Human Oral Microbial Genomes.</title>
        <authorList>
            <person name="Johnston C.D."/>
            <person name="Chen T."/>
            <person name="Dewhirst F.E."/>
        </authorList>
    </citation>
    <scope>NUCLEOTIDE SEQUENCE</scope>
    <source>
        <strain evidence="7">F0714</strain>
    </source>
</reference>
<dbReference type="SMART" id="SM00028">
    <property type="entry name" value="TPR"/>
    <property type="match status" value="3"/>
</dbReference>
<evidence type="ECO:0000313" key="9">
    <source>
        <dbReference type="Proteomes" id="UP000273044"/>
    </source>
</evidence>
<evidence type="ECO:0000313" key="7">
    <source>
        <dbReference type="EMBL" id="QUC12250.1"/>
    </source>
</evidence>
<dbReference type="SUPFAM" id="SSF48452">
    <property type="entry name" value="TPR-like"/>
    <property type="match status" value="1"/>
</dbReference>
<dbReference type="Proteomes" id="UP000273044">
    <property type="component" value="Chromosome"/>
</dbReference>
<feature type="compositionally biased region" description="Acidic residues" evidence="5">
    <location>
        <begin position="43"/>
        <end position="69"/>
    </location>
</feature>
<dbReference type="RefSeq" id="WP_014846957.1">
    <property type="nucleotide sequence ID" value="NZ_CAJZDL010000022.1"/>
</dbReference>
<dbReference type="OrthoDB" id="5149611at2"/>
<dbReference type="EMBL" id="LR134406">
    <property type="protein sequence ID" value="VEH70601.1"/>
    <property type="molecule type" value="Genomic_DNA"/>
</dbReference>
<evidence type="ECO:0000256" key="1">
    <source>
        <dbReference type="ARBA" id="ARBA00022737"/>
    </source>
</evidence>
<keyword evidence="6" id="KW-0472">Membrane</keyword>
<evidence type="ECO:0000256" key="4">
    <source>
        <dbReference type="PROSITE-ProRule" id="PRU00339"/>
    </source>
</evidence>
<dbReference type="AlphaFoldDB" id="A0A3N4D187"/>
<sequence>MKSKGRTFTREDLESFLSTAPDQLKDWAQQQLAQFDEAHQETPEDGDDDGVDPSDLLPEGEEDEDDAEADTPKVSALERRAGVSRLNLVLVTLLAAALVVIVQMAGRPQPEPTTAMPSNHPSVNASSLAAMDQAQKLDKDREAELKAQIEADPTNVEARLKLGTLYYNAALYPEVIPQLQSVLDQDPDNLDALLGIGAAEYKTNQYDAAEKHWLRITELAPQRVEPWYSLGFLYMARTPADPARAREAWKKVIEIDPGSNMAKEVTTHLNSLATPTAATSSGS</sequence>
<evidence type="ECO:0000256" key="5">
    <source>
        <dbReference type="SAM" id="MobiDB-lite"/>
    </source>
</evidence>
<dbReference type="OMA" id="HWTHATE"/>
<dbReference type="InterPro" id="IPR051685">
    <property type="entry name" value="Ycf3/AcsC/BcsC/TPR_MFPF"/>
</dbReference>
<feature type="repeat" description="TPR" evidence="4">
    <location>
        <begin position="190"/>
        <end position="223"/>
    </location>
</feature>
<accession>A0A3N4D187</accession>
<dbReference type="PANTHER" id="PTHR44943:SF9">
    <property type="entry name" value="TPR-REPEAT-CONTAINING PROTEIN"/>
    <property type="match status" value="1"/>
</dbReference>
<dbReference type="GeneID" id="64407357"/>
<dbReference type="GO" id="GO:0016740">
    <property type="term" value="F:transferase activity"/>
    <property type="evidence" value="ECO:0007669"/>
    <property type="project" value="UniProtKB-KW"/>
</dbReference>
<dbReference type="PANTHER" id="PTHR44943">
    <property type="entry name" value="CELLULOSE SYNTHASE OPERON PROTEIN C"/>
    <property type="match status" value="1"/>
</dbReference>
<dbReference type="Proteomes" id="UP000677180">
    <property type="component" value="Chromosome"/>
</dbReference>
<keyword evidence="6" id="KW-0812">Transmembrane</keyword>
<evidence type="ECO:0000256" key="3">
    <source>
        <dbReference type="ARBA" id="ARBA00023078"/>
    </source>
</evidence>
<dbReference type="Pfam" id="PF14559">
    <property type="entry name" value="TPR_19"/>
    <property type="match status" value="1"/>
</dbReference>
<dbReference type="InterPro" id="IPR019734">
    <property type="entry name" value="TPR_rpt"/>
</dbReference>
<evidence type="ECO:0000313" key="8">
    <source>
        <dbReference type="EMBL" id="VEH70601.1"/>
    </source>
</evidence>
<keyword evidence="3" id="KW-0793">Thylakoid</keyword>
<name>A0A3N4D187_9ACTN</name>
<reference evidence="8 9" key="1">
    <citation type="submission" date="2018-12" db="EMBL/GenBank/DDBJ databases">
        <authorList>
            <consortium name="Pathogen Informatics"/>
        </authorList>
    </citation>
    <scope>NUCLEOTIDE SEQUENCE [LARGE SCALE GENOMIC DNA]</scope>
    <source>
        <strain evidence="8 9">NCTC12967</strain>
    </source>
</reference>
<dbReference type="EMBL" id="CP072385">
    <property type="protein sequence ID" value="QUC12250.1"/>
    <property type="molecule type" value="Genomic_DNA"/>
</dbReference>
<dbReference type="InterPro" id="IPR011990">
    <property type="entry name" value="TPR-like_helical_dom_sf"/>
</dbReference>
<keyword evidence="8" id="KW-0808">Transferase</keyword>
<keyword evidence="6" id="KW-1133">Transmembrane helix</keyword>
<keyword evidence="1" id="KW-0677">Repeat</keyword>
<protein>
    <submittedName>
        <fullName evidence="8">Predicted O-linked N-acetylglucosamine transferase, SPINDLY family</fullName>
    </submittedName>
</protein>
<evidence type="ECO:0000256" key="2">
    <source>
        <dbReference type="ARBA" id="ARBA00022803"/>
    </source>
</evidence>
<gene>
    <name evidence="7" type="ORF">J5A53_06085</name>
    <name evidence="8" type="ORF">NCTC12967_01903</name>
</gene>
<keyword evidence="2 4" id="KW-0802">TPR repeat</keyword>
<feature type="repeat" description="TPR" evidence="4">
    <location>
        <begin position="156"/>
        <end position="189"/>
    </location>
</feature>
<keyword evidence="9" id="KW-1185">Reference proteome</keyword>
<dbReference type="Gene3D" id="1.25.40.10">
    <property type="entry name" value="Tetratricopeptide repeat domain"/>
    <property type="match status" value="1"/>
</dbReference>
<evidence type="ECO:0000256" key="6">
    <source>
        <dbReference type="SAM" id="Phobius"/>
    </source>
</evidence>